<feature type="chain" id="PRO_5047414332" description="GerMN domain-containing protein" evidence="1">
    <location>
        <begin position="21"/>
        <end position="551"/>
    </location>
</feature>
<name>A0ABU0EDZ3_9CELL</name>
<feature type="domain" description="GerMN" evidence="2">
    <location>
        <begin position="201"/>
        <end position="296"/>
    </location>
</feature>
<dbReference type="Pfam" id="PF25976">
    <property type="entry name" value="LpqB_N"/>
    <property type="match status" value="1"/>
</dbReference>
<feature type="signal peptide" evidence="1">
    <location>
        <begin position="1"/>
        <end position="20"/>
    </location>
</feature>
<dbReference type="EMBL" id="JAUSVB010000002">
    <property type="protein sequence ID" value="MDQ0373281.1"/>
    <property type="molecule type" value="Genomic_DNA"/>
</dbReference>
<evidence type="ECO:0000313" key="4">
    <source>
        <dbReference type="Proteomes" id="UP001239626"/>
    </source>
</evidence>
<evidence type="ECO:0000259" key="2">
    <source>
        <dbReference type="SMART" id="SM00909"/>
    </source>
</evidence>
<dbReference type="PROSITE" id="PS51257">
    <property type="entry name" value="PROKAR_LIPOPROTEIN"/>
    <property type="match status" value="1"/>
</dbReference>
<dbReference type="InterPro" id="IPR018910">
    <property type="entry name" value="LpqB_C"/>
</dbReference>
<proteinExistence type="predicted"/>
<evidence type="ECO:0000313" key="3">
    <source>
        <dbReference type="EMBL" id="MDQ0373281.1"/>
    </source>
</evidence>
<dbReference type="InterPro" id="IPR059026">
    <property type="entry name" value="LpqB_N"/>
</dbReference>
<dbReference type="Proteomes" id="UP001239626">
    <property type="component" value="Unassembled WGS sequence"/>
</dbReference>
<dbReference type="SMART" id="SM00909">
    <property type="entry name" value="Germane"/>
    <property type="match status" value="1"/>
</dbReference>
<comment type="caution">
    <text evidence="3">The sequence shown here is derived from an EMBL/GenBank/DDBJ whole genome shotgun (WGS) entry which is preliminary data.</text>
</comment>
<dbReference type="Pfam" id="PF10646">
    <property type="entry name" value="Germane"/>
    <property type="match status" value="1"/>
</dbReference>
<keyword evidence="1" id="KW-0732">Signal</keyword>
<keyword evidence="4" id="KW-1185">Reference proteome</keyword>
<gene>
    <name evidence="3" type="ORF">J2X26_001592</name>
</gene>
<organism evidence="3 4">
    <name type="scientific">Cellulomonas humilata</name>
    <dbReference type="NCBI Taxonomy" id="144055"/>
    <lineage>
        <taxon>Bacteria</taxon>
        <taxon>Bacillati</taxon>
        <taxon>Actinomycetota</taxon>
        <taxon>Actinomycetes</taxon>
        <taxon>Micrococcales</taxon>
        <taxon>Cellulomonadaceae</taxon>
        <taxon>Cellulomonas</taxon>
    </lineage>
</organism>
<accession>A0ABU0EDZ3</accession>
<protein>
    <recommendedName>
        <fullName evidence="2">GerMN domain-containing protein</fullName>
    </recommendedName>
</protein>
<sequence length="551" mass="57123">MIARRLRGTVVALGTAVVLAACTAIPTSGPVQQGDAEVTEPSEIDVLAEGPQPGDTPTEIVDGFLAAGAAGFTDNFSTAREYLAGEAKATWDPSAGVLVSGPVEPAPTTTETEVTIDVPVVARVGEEGVYAEAPPDGRESVTFGMVRNDADEWRIAETPPGLILQQEDFARLYRSASLYFLSPDQQFLVPDERWFPTKNLSTSIVLGLLAGPSTWLQDAVVTAVPDGVELNPEAVPVDAEGVAEVRLEPALAVTRADRDLLLAQIDASLKPVPGISTVQVFARDVPLEGSANLESGSGPPGNLEFLQDDRLVALVDGEIKPVPGLDTLDAVDPRSPARNEDGSVRVMLSGAGTLTTVPTTEVGPQELFSGSSLVAPSVDRFDWAWTAQPSTGLVAARVGAPPVQVAADWLEGRAVRAVRVARDGVRIAVVSAGADGVQVDVAAISRDESGAPQQLGSPVRAGASLVDASSVVWAEESTLAVVGRSVGNAAVHLVPVAGPTRALPEVANLADLAGSTVIYVTTTDGELRRFVGSTWAQIMGVTGASYPSFPG</sequence>
<dbReference type="InterPro" id="IPR019606">
    <property type="entry name" value="GerMN"/>
</dbReference>
<dbReference type="RefSeq" id="WP_307491256.1">
    <property type="nucleotide sequence ID" value="NZ_JAUSVB010000002.1"/>
</dbReference>
<evidence type="ECO:0000256" key="1">
    <source>
        <dbReference type="SAM" id="SignalP"/>
    </source>
</evidence>
<reference evidence="3 4" key="1">
    <citation type="submission" date="2023-07" db="EMBL/GenBank/DDBJ databases">
        <title>Sorghum-associated microbial communities from plants grown in Nebraska, USA.</title>
        <authorList>
            <person name="Schachtman D."/>
        </authorList>
    </citation>
    <scope>NUCLEOTIDE SEQUENCE [LARGE SCALE GENOMIC DNA]</scope>
    <source>
        <strain evidence="3 4">BE332</strain>
    </source>
</reference>
<dbReference type="Pfam" id="PF10647">
    <property type="entry name" value="Gmad1"/>
    <property type="match status" value="1"/>
</dbReference>